<organism evidence="1 2">
    <name type="scientific">Solanum verrucosum</name>
    <dbReference type="NCBI Taxonomy" id="315347"/>
    <lineage>
        <taxon>Eukaryota</taxon>
        <taxon>Viridiplantae</taxon>
        <taxon>Streptophyta</taxon>
        <taxon>Embryophyta</taxon>
        <taxon>Tracheophyta</taxon>
        <taxon>Spermatophyta</taxon>
        <taxon>Magnoliopsida</taxon>
        <taxon>eudicotyledons</taxon>
        <taxon>Gunneridae</taxon>
        <taxon>Pentapetalae</taxon>
        <taxon>asterids</taxon>
        <taxon>lamiids</taxon>
        <taxon>Solanales</taxon>
        <taxon>Solanaceae</taxon>
        <taxon>Solanoideae</taxon>
        <taxon>Solaneae</taxon>
        <taxon>Solanum</taxon>
    </lineage>
</organism>
<evidence type="ECO:0000313" key="1">
    <source>
        <dbReference type="EMBL" id="WMV24230.1"/>
    </source>
</evidence>
<accession>A0AAF0QKU1</accession>
<keyword evidence="2" id="KW-1185">Reference proteome</keyword>
<protein>
    <submittedName>
        <fullName evidence="1">Uncharacterized protein</fullName>
    </submittedName>
</protein>
<name>A0AAF0QKU1_SOLVR</name>
<dbReference type="EMBL" id="CP133615">
    <property type="protein sequence ID" value="WMV24230.1"/>
    <property type="molecule type" value="Genomic_DNA"/>
</dbReference>
<gene>
    <name evidence="1" type="ORF">MTR67_017615</name>
</gene>
<dbReference type="Proteomes" id="UP001234989">
    <property type="component" value="Chromosome 4"/>
</dbReference>
<dbReference type="AlphaFoldDB" id="A0AAF0QKU1"/>
<reference evidence="1" key="1">
    <citation type="submission" date="2023-08" db="EMBL/GenBank/DDBJ databases">
        <title>A de novo genome assembly of Solanum verrucosum Schlechtendal, a Mexican diploid species geographically isolated from the other diploid A-genome species in potato relatives.</title>
        <authorList>
            <person name="Hosaka K."/>
        </authorList>
    </citation>
    <scope>NUCLEOTIDE SEQUENCE</scope>
    <source>
        <tissue evidence="1">Young leaves</tissue>
    </source>
</reference>
<proteinExistence type="predicted"/>
<sequence>MFVIYCDASRIGVMMCPYEKWESHCLCLKKT</sequence>
<evidence type="ECO:0000313" key="2">
    <source>
        <dbReference type="Proteomes" id="UP001234989"/>
    </source>
</evidence>